<dbReference type="AlphaFoldDB" id="A0A6G9Y912"/>
<evidence type="ECO:0000256" key="1">
    <source>
        <dbReference type="ARBA" id="ARBA00006754"/>
    </source>
</evidence>
<evidence type="ECO:0000313" key="3">
    <source>
        <dbReference type="EMBL" id="QIS09610.1"/>
    </source>
</evidence>
<evidence type="ECO:0000259" key="2">
    <source>
        <dbReference type="SMART" id="SM00065"/>
    </source>
</evidence>
<dbReference type="InterPro" id="IPR051448">
    <property type="entry name" value="CdaR-like_regulators"/>
</dbReference>
<dbReference type="InterPro" id="IPR041522">
    <property type="entry name" value="CdaR_GGDEF"/>
</dbReference>
<dbReference type="Pfam" id="PF13556">
    <property type="entry name" value="HTH_30"/>
    <property type="match status" value="1"/>
</dbReference>
<dbReference type="PANTHER" id="PTHR33744">
    <property type="entry name" value="CARBOHYDRATE DIACID REGULATOR"/>
    <property type="match status" value="1"/>
</dbReference>
<dbReference type="SMART" id="SM00065">
    <property type="entry name" value="GAF"/>
    <property type="match status" value="1"/>
</dbReference>
<dbReference type="InterPro" id="IPR003018">
    <property type="entry name" value="GAF"/>
</dbReference>
<dbReference type="Gene3D" id="3.30.450.40">
    <property type="match status" value="1"/>
</dbReference>
<name>A0A6G9Y912_9NOCA</name>
<evidence type="ECO:0000313" key="4">
    <source>
        <dbReference type="Proteomes" id="UP000503540"/>
    </source>
</evidence>
<dbReference type="Pfam" id="PF17853">
    <property type="entry name" value="GGDEF_2"/>
    <property type="match status" value="1"/>
</dbReference>
<dbReference type="KEGG" id="nah:F5544_08540"/>
<accession>A0A6G9Y912</accession>
<dbReference type="InterPro" id="IPR042070">
    <property type="entry name" value="PucR_C-HTH_sf"/>
</dbReference>
<sequence>MVGRMRVDTGSAAGPKVVALPTMTVMTCEIFLQLLEREAPAVEFEAPLLEARAAGAPAATIAALESAKLAALRVRALLERRARREAELAALFDTASDLAALRDVDAVLAAIVHRARRLLRADVAYLTVPDPVRGDTYMRVTDGAGSPRFRATRLAMGDGLGGLVAQTGVPYSSADYFADNRFRHTTEIDSAVREEGLVAILGVPMKLGDRVIGVLFASHRDAKPYAPEEIALLVSLAAHATIALDSARRLTETRSALAELSAANRAMHAHYDTVERAAQAHDRMTDLVVRGGGVADIAAVVVDILGGELLVLDADRRRIAELRAPSPTPADPLDDDRLVAEIVATAGRLGRTARTSELWAAPAGTGTDPLCTLVLRHPGELSPSDQRILERAALVTALLLLFRRSIAEAEGRVRGELLDDLIGGRVTGRDDLRGRGALLGIDLDRPHVLVVAEHGGQRRADAWTTAYTVTRQGLAATRGDHAYLLLPGDDASAAARQVAAELNVILEKPATVAGSGPVELPGGAQAACAEALRCIEVLHALGRRGASAGAADLGFVGLLVSQGGDVLAFLDRMLGPVLEYDRRRGTLLIRTLETYFATGASLRDSARRLHIHVNTVAQRIERITGLLGAGWQQPDRALEIQLALRLHRLRETSVLLR</sequence>
<reference evidence="3 4" key="1">
    <citation type="journal article" date="2019" name="ACS Chem. Biol.">
        <title>Identification and Mobilization of a Cryptic Antibiotic Biosynthesis Gene Locus from a Human-Pathogenic Nocardia Isolate.</title>
        <authorList>
            <person name="Herisse M."/>
            <person name="Ishida K."/>
            <person name="Porter J.L."/>
            <person name="Howden B."/>
            <person name="Hertweck C."/>
            <person name="Stinear T.P."/>
            <person name="Pidot S.J."/>
        </authorList>
    </citation>
    <scope>NUCLEOTIDE SEQUENCE [LARGE SCALE GENOMIC DNA]</scope>
    <source>
        <strain evidence="3 4">AUSMDU00012717</strain>
    </source>
</reference>
<dbReference type="InterPro" id="IPR025736">
    <property type="entry name" value="PucR_C-HTH_dom"/>
</dbReference>
<proteinExistence type="inferred from homology"/>
<dbReference type="Pfam" id="PF01590">
    <property type="entry name" value="GAF"/>
    <property type="match status" value="1"/>
</dbReference>
<dbReference type="InterPro" id="IPR029016">
    <property type="entry name" value="GAF-like_dom_sf"/>
</dbReference>
<dbReference type="Gene3D" id="1.10.10.2840">
    <property type="entry name" value="PucR C-terminal helix-turn-helix domain"/>
    <property type="match status" value="1"/>
</dbReference>
<dbReference type="SUPFAM" id="SSF55781">
    <property type="entry name" value="GAF domain-like"/>
    <property type="match status" value="1"/>
</dbReference>
<protein>
    <submittedName>
        <fullName evidence="3">GAF domain-containing protein</fullName>
    </submittedName>
</protein>
<dbReference type="Proteomes" id="UP000503540">
    <property type="component" value="Chromosome"/>
</dbReference>
<comment type="similarity">
    <text evidence="1">Belongs to the CdaR family.</text>
</comment>
<dbReference type="EMBL" id="CP046172">
    <property type="protein sequence ID" value="QIS09610.1"/>
    <property type="molecule type" value="Genomic_DNA"/>
</dbReference>
<feature type="domain" description="GAF" evidence="2">
    <location>
        <begin position="103"/>
        <end position="254"/>
    </location>
</feature>
<organism evidence="3 4">
    <name type="scientific">Nocardia arthritidis</name>
    <dbReference type="NCBI Taxonomy" id="228602"/>
    <lineage>
        <taxon>Bacteria</taxon>
        <taxon>Bacillati</taxon>
        <taxon>Actinomycetota</taxon>
        <taxon>Actinomycetes</taxon>
        <taxon>Mycobacteriales</taxon>
        <taxon>Nocardiaceae</taxon>
        <taxon>Nocardia</taxon>
    </lineage>
</organism>
<gene>
    <name evidence="3" type="ORF">F5544_08540</name>
</gene>
<keyword evidence="4" id="KW-1185">Reference proteome</keyword>
<dbReference type="PANTHER" id="PTHR33744:SF1">
    <property type="entry name" value="DNA-BINDING TRANSCRIPTIONAL ACTIVATOR ADER"/>
    <property type="match status" value="1"/>
</dbReference>